<dbReference type="FunFam" id="3.30.70.580:FF:000001">
    <property type="entry name" value="tRNA pseudouridine synthase A"/>
    <property type="match status" value="1"/>
</dbReference>
<evidence type="ECO:0000256" key="4">
    <source>
        <dbReference type="HAMAP-Rule" id="MF_00171"/>
    </source>
</evidence>
<gene>
    <name evidence="4 9" type="primary">truA</name>
    <name evidence="9" type="ORF">JKK62_01660</name>
</gene>
<evidence type="ECO:0000256" key="5">
    <source>
        <dbReference type="PIRSR" id="PIRSR001430-1"/>
    </source>
</evidence>
<evidence type="ECO:0000313" key="9">
    <source>
        <dbReference type="EMBL" id="MBK6087372.1"/>
    </source>
</evidence>
<evidence type="ECO:0000259" key="8">
    <source>
        <dbReference type="Pfam" id="PF01416"/>
    </source>
</evidence>
<feature type="active site" description="Nucleophile" evidence="4 5">
    <location>
        <position position="61"/>
    </location>
</feature>
<dbReference type="EMBL" id="JAEQMG010000031">
    <property type="protein sequence ID" value="MBK6087372.1"/>
    <property type="molecule type" value="Genomic_DNA"/>
</dbReference>
<dbReference type="Proteomes" id="UP000633365">
    <property type="component" value="Unassembled WGS sequence"/>
</dbReference>
<feature type="domain" description="Pseudouridine synthase I TruA alpha/beta" evidence="8">
    <location>
        <begin position="18"/>
        <end position="113"/>
    </location>
</feature>
<dbReference type="PANTHER" id="PTHR11142">
    <property type="entry name" value="PSEUDOURIDYLATE SYNTHASE"/>
    <property type="match status" value="1"/>
</dbReference>
<organism evidence="9 10">
    <name type="scientific">Ruminococcus difficilis</name>
    <dbReference type="NCBI Taxonomy" id="2763069"/>
    <lineage>
        <taxon>Bacteria</taxon>
        <taxon>Bacillati</taxon>
        <taxon>Bacillota</taxon>
        <taxon>Clostridia</taxon>
        <taxon>Eubacteriales</taxon>
        <taxon>Oscillospiraceae</taxon>
        <taxon>Ruminococcus</taxon>
    </lineage>
</organism>
<dbReference type="GO" id="GO:0160147">
    <property type="term" value="F:tRNA pseudouridine(38-40) synthase activity"/>
    <property type="evidence" value="ECO:0007669"/>
    <property type="project" value="UniProtKB-EC"/>
</dbReference>
<comment type="catalytic activity">
    <reaction evidence="4 7">
        <text>uridine(38/39/40) in tRNA = pseudouridine(38/39/40) in tRNA</text>
        <dbReference type="Rhea" id="RHEA:22376"/>
        <dbReference type="Rhea" id="RHEA-COMP:10085"/>
        <dbReference type="Rhea" id="RHEA-COMP:10087"/>
        <dbReference type="ChEBI" id="CHEBI:65314"/>
        <dbReference type="ChEBI" id="CHEBI:65315"/>
        <dbReference type="EC" id="5.4.99.12"/>
    </reaction>
</comment>
<keyword evidence="2 4" id="KW-0819">tRNA processing</keyword>
<reference evidence="9" key="1">
    <citation type="submission" date="2021-01" db="EMBL/GenBank/DDBJ databases">
        <title>Genome public.</title>
        <authorList>
            <person name="Liu C."/>
            <person name="Sun Q."/>
        </authorList>
    </citation>
    <scope>NUCLEOTIDE SEQUENCE</scope>
    <source>
        <strain evidence="9">M6</strain>
    </source>
</reference>
<dbReference type="NCBIfam" id="TIGR00071">
    <property type="entry name" value="hisT_truA"/>
    <property type="match status" value="1"/>
</dbReference>
<dbReference type="InterPro" id="IPR020097">
    <property type="entry name" value="PsdUridine_synth_TruA_a/b_dom"/>
</dbReference>
<dbReference type="RefSeq" id="WP_201426680.1">
    <property type="nucleotide sequence ID" value="NZ_JAEQMG010000031.1"/>
</dbReference>
<accession>A0A934U237</accession>
<comment type="subunit">
    <text evidence="4">Homodimer.</text>
</comment>
<evidence type="ECO:0000313" key="10">
    <source>
        <dbReference type="Proteomes" id="UP000633365"/>
    </source>
</evidence>
<dbReference type="InterPro" id="IPR020094">
    <property type="entry name" value="TruA/RsuA/RluB/E/F_N"/>
</dbReference>
<comment type="similarity">
    <text evidence="1 4 7">Belongs to the tRNA pseudouridine synthase TruA family.</text>
</comment>
<evidence type="ECO:0000256" key="6">
    <source>
        <dbReference type="PIRSR" id="PIRSR001430-2"/>
    </source>
</evidence>
<protein>
    <recommendedName>
        <fullName evidence="4">tRNA pseudouridine synthase A</fullName>
        <ecNumber evidence="4">5.4.99.12</ecNumber>
    </recommendedName>
    <alternativeName>
        <fullName evidence="4">tRNA pseudouridine(38-40) synthase</fullName>
    </alternativeName>
    <alternativeName>
        <fullName evidence="4">tRNA pseudouridylate synthase I</fullName>
    </alternativeName>
    <alternativeName>
        <fullName evidence="4">tRNA-uridine isomerase I</fullName>
    </alternativeName>
</protein>
<dbReference type="AlphaFoldDB" id="A0A934U237"/>
<dbReference type="PIRSF" id="PIRSF001430">
    <property type="entry name" value="tRNA_psdUrid_synth"/>
    <property type="match status" value="1"/>
</dbReference>
<keyword evidence="3 4" id="KW-0413">Isomerase</keyword>
<proteinExistence type="inferred from homology"/>
<dbReference type="HAMAP" id="MF_00171">
    <property type="entry name" value="TruA"/>
    <property type="match status" value="1"/>
</dbReference>
<dbReference type="InterPro" id="IPR001406">
    <property type="entry name" value="PsdUridine_synth_TruA"/>
</dbReference>
<dbReference type="Gene3D" id="3.30.70.660">
    <property type="entry name" value="Pseudouridine synthase I, catalytic domain, C-terminal subdomain"/>
    <property type="match status" value="1"/>
</dbReference>
<dbReference type="PANTHER" id="PTHR11142:SF0">
    <property type="entry name" value="TRNA PSEUDOURIDINE SYNTHASE-LIKE 1"/>
    <property type="match status" value="1"/>
</dbReference>
<name>A0A934U237_9FIRM</name>
<sequence>MQHIPDERDLRNLLLTISYDGRQFHGWQIQQNAYTVQEAFQTALTKIIGEGFDLKGCSRTDTGVHANMYCISLKTTHPIPPERLKAALNRWLPLSVAVNDCREVGTDFHARYSCKSKEYIYKIWNSEVRSPFLEGYALHYRYPLDEKLLNDASQAYVGRHDFTSFCTLDNREQGDLTRTVKAFSVTREGDMVIMRVEADGFLYNMVRIMVGTLLRVAQGKFRPDQIPEIIESRSRSCAGPTAQACGLYLNKVNY</sequence>
<dbReference type="GO" id="GO:0003723">
    <property type="term" value="F:RNA binding"/>
    <property type="evidence" value="ECO:0007669"/>
    <property type="project" value="InterPro"/>
</dbReference>
<evidence type="ECO:0000256" key="1">
    <source>
        <dbReference type="ARBA" id="ARBA00009375"/>
    </source>
</evidence>
<dbReference type="InterPro" id="IPR020103">
    <property type="entry name" value="PsdUridine_synth_cat_dom_sf"/>
</dbReference>
<evidence type="ECO:0000256" key="2">
    <source>
        <dbReference type="ARBA" id="ARBA00022694"/>
    </source>
</evidence>
<dbReference type="Pfam" id="PF01416">
    <property type="entry name" value="PseudoU_synth_1"/>
    <property type="match status" value="2"/>
</dbReference>
<dbReference type="CDD" id="cd02570">
    <property type="entry name" value="PseudoU_synth_EcTruA"/>
    <property type="match status" value="1"/>
</dbReference>
<dbReference type="SUPFAM" id="SSF55120">
    <property type="entry name" value="Pseudouridine synthase"/>
    <property type="match status" value="1"/>
</dbReference>
<dbReference type="EC" id="5.4.99.12" evidence="4"/>
<dbReference type="InterPro" id="IPR020095">
    <property type="entry name" value="PsdUridine_synth_TruA_C"/>
</dbReference>
<evidence type="ECO:0000256" key="3">
    <source>
        <dbReference type="ARBA" id="ARBA00023235"/>
    </source>
</evidence>
<keyword evidence="10" id="KW-1185">Reference proteome</keyword>
<evidence type="ECO:0000256" key="7">
    <source>
        <dbReference type="RuleBase" id="RU003792"/>
    </source>
</evidence>
<feature type="domain" description="Pseudouridine synthase I TruA alpha/beta" evidence="8">
    <location>
        <begin position="152"/>
        <end position="254"/>
    </location>
</feature>
<comment type="caution">
    <text evidence="9">The sequence shown here is derived from an EMBL/GenBank/DDBJ whole genome shotgun (WGS) entry which is preliminary data.</text>
</comment>
<feature type="binding site" evidence="4 6">
    <location>
        <position position="119"/>
    </location>
    <ligand>
        <name>substrate</name>
    </ligand>
</feature>
<comment type="function">
    <text evidence="4">Formation of pseudouridine at positions 38, 39 and 40 in the anticodon stem and loop of transfer RNAs.</text>
</comment>
<dbReference type="GO" id="GO:0031119">
    <property type="term" value="P:tRNA pseudouridine synthesis"/>
    <property type="evidence" value="ECO:0007669"/>
    <property type="project" value="UniProtKB-UniRule"/>
</dbReference>
<dbReference type="Gene3D" id="3.30.70.580">
    <property type="entry name" value="Pseudouridine synthase I, catalytic domain, N-terminal subdomain"/>
    <property type="match status" value="1"/>
</dbReference>
<comment type="caution">
    <text evidence="4">Lacks conserved residue(s) required for the propagation of feature annotation.</text>
</comment>